<sequence>MLYIFNKNEQLETIIMANGAGEEQRSTPFYYKEAEHIEQLNKDHSFTFWVPANHPDSNFIKEEKLVAMKDQDGDFRLFVIKELDEVHEDLLYKEVFCMVAWKDELADEPLSEMSLQEVTLSEALSDVLKDTRFEKGEVAELGQKSIQFHYESVLDGIQKIVETWGGEIKDHIVVKDNQISGRYINLLTRRGEDTGKRFEMTKDLQKIRRTIVSYPKTALIGRGKSEETADGLTVRRSFKNVEWKMEAGDPANKPIGQEWIGDKDALSRYGRENGTRHRFGFFDASDIEDEQDLLRQTWQALQERTSPLVSYELSVNALEELSGFEHEKVRLGDTVFVIDRQFVPEILIEARVIEIQRLLHKPERTIVKLGNFLPLFTDDQRLDKLEAKVNDQAGVWSQKPQIDDASFVDQVPRIPTNFSASGGFRTIALKWDFDPSSSVACYELFASQVNNFNPDESNLLWRGKAGGYGHKVDTNDQWYYKVRAVNTHGTTSAFSPQVTATTAKIVSDDILLGAINADLIVDLSIDAEKLAKEAVTEEKIGKLAVGNAAIQNGAITNAKIEKAAIDTAQIKDGAIKKAKIEDAAIDGAKIAEASITAAHIDNLNADKINAGILDAQFVRIGSKTTYESDEYDPSKKANPGDVATAKTEAITEAKANSEEAVGSLQTYVDNSFKDGIIEQSEAKVLQTYIVQLETAYTDLENRKNNAYNNGFIGSTEKSNLATKWSDFANNGHETLISAINSAIADGKTTASEKANVDSKFSTYKTMLSSLVESLEKASESIIANSNANSKSHAETKASEAEGRANSHAEEKASEALTQAKAHTDGEIETLTSVVNDVKFRTTDTAIISTVTKSSTYTNALNGKADNSTVTDLGERVELAESNIEQTADGLTLKVSTDKIISTINQSPERIEIDASKIDISGAVTFSSFDTNMKSKINNWDSTSSKITNWTHSSNRTYIDGGKIYTDTITARHINITSLSSLTANLGKVTTGHLEGVKITSNNSDGYTQIEGDRILTYEDNGNAESNRTVILERGELNVYDSYDFENRNGYEERATVFEYGFEYRRPFVSSSYPDFKVTKGDGKGRTLYWSTGIHEIVSGDPRTTLELRSSYSSGYQDMRFTAREYGDIGEVVRKGFFGFPSSSSPYRMTVYNDNTHSDSDFNIGGKKGFWFRFKTSSDGNGHSTLQGANRAVIKFLKTSNTVQIRNSSDNGYADLHCSDLTETSSRDLKKNIVAYEDSVLESIASTPVYNYHLLNDLDEEMPRLGIILDEAPVDIVSPSGAGISNYSMVSYLWKAIQELNDKVIDLENQLQGEDQNGTNTTTN</sequence>
<dbReference type="InterPro" id="IPR007119">
    <property type="entry name" value="Phage_tail_spike_N"/>
</dbReference>
<feature type="region of interest" description="Disordered" evidence="1">
    <location>
        <begin position="784"/>
        <end position="823"/>
    </location>
</feature>
<dbReference type="InterPro" id="IPR013783">
    <property type="entry name" value="Ig-like_fold"/>
</dbReference>
<evidence type="ECO:0000256" key="1">
    <source>
        <dbReference type="SAM" id="MobiDB-lite"/>
    </source>
</evidence>
<dbReference type="InterPro" id="IPR010572">
    <property type="entry name" value="Tail_dom"/>
</dbReference>
<name>A0ABY9JT35_9BACI</name>
<feature type="compositionally biased region" description="Basic and acidic residues" evidence="1">
    <location>
        <begin position="791"/>
        <end position="813"/>
    </location>
</feature>
<dbReference type="EMBL" id="CP129013">
    <property type="protein sequence ID" value="WLR41668.1"/>
    <property type="molecule type" value="Genomic_DNA"/>
</dbReference>
<evidence type="ECO:0000313" key="4">
    <source>
        <dbReference type="Proteomes" id="UP001197974"/>
    </source>
</evidence>
<dbReference type="RefSeq" id="WP_226541519.1">
    <property type="nucleotide sequence ID" value="NZ_CP129013.1"/>
</dbReference>
<evidence type="ECO:0000313" key="3">
    <source>
        <dbReference type="EMBL" id="WLR41668.1"/>
    </source>
</evidence>
<feature type="domain" description="Tail spike" evidence="2">
    <location>
        <begin position="108"/>
        <end position="378"/>
    </location>
</feature>
<accession>A0ABY9JT35</accession>
<organism evidence="3 4">
    <name type="scientific">Bacillus carboniphilus</name>
    <dbReference type="NCBI Taxonomy" id="86663"/>
    <lineage>
        <taxon>Bacteria</taxon>
        <taxon>Bacillati</taxon>
        <taxon>Bacillota</taxon>
        <taxon>Bacilli</taxon>
        <taxon>Bacillales</taxon>
        <taxon>Bacillaceae</taxon>
        <taxon>Bacillus</taxon>
    </lineage>
</organism>
<keyword evidence="4" id="KW-1185">Reference proteome</keyword>
<dbReference type="Gene3D" id="2.160.10.20">
    <property type="entry name" value="Insect antifreeze protein"/>
    <property type="match status" value="1"/>
</dbReference>
<dbReference type="Proteomes" id="UP001197974">
    <property type="component" value="Chromosome"/>
</dbReference>
<evidence type="ECO:0000259" key="2">
    <source>
        <dbReference type="Pfam" id="PF06605"/>
    </source>
</evidence>
<gene>
    <name evidence="3" type="ORF">LC087_12415</name>
</gene>
<dbReference type="Gene3D" id="2.60.40.10">
    <property type="entry name" value="Immunoglobulins"/>
    <property type="match status" value="1"/>
</dbReference>
<dbReference type="NCBIfam" id="TIGR01665">
    <property type="entry name" value="put_anti_recept"/>
    <property type="match status" value="1"/>
</dbReference>
<reference evidence="3 4" key="1">
    <citation type="submission" date="2023-06" db="EMBL/GenBank/DDBJ databases">
        <title>Five Gram-positive bacteria isolated from mangrove sediments in Shenzhen, Guangdong, China.</title>
        <authorList>
            <person name="Yu S."/>
            <person name="Zheng W."/>
            <person name="Huang Y."/>
        </authorList>
    </citation>
    <scope>NUCLEOTIDE SEQUENCE [LARGE SCALE GENOMIC DNA]</scope>
    <source>
        <strain evidence="3 4">SaN35-3</strain>
    </source>
</reference>
<dbReference type="Pfam" id="PF06605">
    <property type="entry name" value="Prophage_tail"/>
    <property type="match status" value="1"/>
</dbReference>
<proteinExistence type="predicted"/>
<protein>
    <submittedName>
        <fullName evidence="3">Phage tail protein</fullName>
    </submittedName>
</protein>